<accession>A0ABX0SGT5</accession>
<dbReference type="InterPro" id="IPR038770">
    <property type="entry name" value="Na+/solute_symporter_sf"/>
</dbReference>
<evidence type="ECO:0000256" key="2">
    <source>
        <dbReference type="ARBA" id="ARBA00010145"/>
    </source>
</evidence>
<keyword evidence="5 8" id="KW-0812">Transmembrane</keyword>
<comment type="subcellular location">
    <subcellularLocation>
        <location evidence="1">Cell membrane</location>
        <topology evidence="1">Multi-pass membrane protein</topology>
    </subcellularLocation>
</comment>
<name>A0ABX0SGT5_9ACTN</name>
<keyword evidence="6 8" id="KW-1133">Transmembrane helix</keyword>
<feature type="transmembrane region" description="Helical" evidence="8">
    <location>
        <begin position="94"/>
        <end position="117"/>
    </location>
</feature>
<evidence type="ECO:0000256" key="3">
    <source>
        <dbReference type="ARBA" id="ARBA00022448"/>
    </source>
</evidence>
<feature type="transmembrane region" description="Helical" evidence="8">
    <location>
        <begin position="6"/>
        <end position="26"/>
    </location>
</feature>
<comment type="similarity">
    <text evidence="2">Belongs to the auxin efflux carrier (TC 2.A.69) family.</text>
</comment>
<evidence type="ECO:0000256" key="5">
    <source>
        <dbReference type="ARBA" id="ARBA00022692"/>
    </source>
</evidence>
<sequence length="307" mass="32099">MIGVLTGFSIIGSVIALGYVIQRTGLIGDNALLPLSRLIYFFASPALLFTVMVSADVGVLFSRGVLVTAMTMAICVAAFVAASRLLFRMPAPDTVIGILTSVQANAGNIGLPVSVYVLGDAQYVAPVMLLQNLVLTPVCLIILDLSTQATIDLRTVVLQPVRNPAIIASLSGLVIAVSGVHVPDVLLQPVELVGDACVPLFLLTFGMALHGQRFLAPGSGRRQVATVTAVKVLVMPVAAFVLGRYVFGLPDAVLFPVVVVAALPTAQNVYNFAVRFGKGESMTISAVMLTTLLSVPILVLIAGVLHP</sequence>
<organism evidence="9 10">
    <name type="scientific">Brooklawnia cerclae</name>
    <dbReference type="NCBI Taxonomy" id="349934"/>
    <lineage>
        <taxon>Bacteria</taxon>
        <taxon>Bacillati</taxon>
        <taxon>Actinomycetota</taxon>
        <taxon>Actinomycetes</taxon>
        <taxon>Propionibacteriales</taxon>
        <taxon>Propionibacteriaceae</taxon>
        <taxon>Brooklawnia</taxon>
    </lineage>
</organism>
<keyword evidence="7 8" id="KW-0472">Membrane</keyword>
<dbReference type="Proteomes" id="UP000749311">
    <property type="component" value="Unassembled WGS sequence"/>
</dbReference>
<evidence type="ECO:0000256" key="8">
    <source>
        <dbReference type="SAM" id="Phobius"/>
    </source>
</evidence>
<dbReference type="RefSeq" id="WP_167167568.1">
    <property type="nucleotide sequence ID" value="NZ_BAAAOO010000007.1"/>
</dbReference>
<keyword evidence="3" id="KW-0813">Transport</keyword>
<feature type="transmembrane region" description="Helical" evidence="8">
    <location>
        <begin position="224"/>
        <end position="247"/>
    </location>
</feature>
<feature type="transmembrane region" description="Helical" evidence="8">
    <location>
        <begin position="253"/>
        <end position="274"/>
    </location>
</feature>
<evidence type="ECO:0000256" key="1">
    <source>
        <dbReference type="ARBA" id="ARBA00004651"/>
    </source>
</evidence>
<evidence type="ECO:0000313" key="9">
    <source>
        <dbReference type="EMBL" id="NIH57597.1"/>
    </source>
</evidence>
<feature type="transmembrane region" description="Helical" evidence="8">
    <location>
        <begin position="38"/>
        <end position="61"/>
    </location>
</feature>
<gene>
    <name evidence="9" type="ORF">FB473_002242</name>
</gene>
<comment type="caution">
    <text evidence="9">The sequence shown here is derived from an EMBL/GenBank/DDBJ whole genome shotgun (WGS) entry which is preliminary data.</text>
</comment>
<protein>
    <recommendedName>
        <fullName evidence="11">AEC family transporter</fullName>
    </recommendedName>
</protein>
<feature type="transmembrane region" description="Helical" evidence="8">
    <location>
        <begin position="192"/>
        <end position="212"/>
    </location>
</feature>
<evidence type="ECO:0000256" key="7">
    <source>
        <dbReference type="ARBA" id="ARBA00023136"/>
    </source>
</evidence>
<evidence type="ECO:0000256" key="6">
    <source>
        <dbReference type="ARBA" id="ARBA00022989"/>
    </source>
</evidence>
<dbReference type="Gene3D" id="1.20.1530.20">
    <property type="match status" value="1"/>
</dbReference>
<evidence type="ECO:0000256" key="4">
    <source>
        <dbReference type="ARBA" id="ARBA00022475"/>
    </source>
</evidence>
<feature type="transmembrane region" description="Helical" evidence="8">
    <location>
        <begin position="123"/>
        <end position="143"/>
    </location>
</feature>
<dbReference type="EMBL" id="JAAMOZ010000001">
    <property type="protein sequence ID" value="NIH57597.1"/>
    <property type="molecule type" value="Genomic_DNA"/>
</dbReference>
<reference evidence="9 10" key="1">
    <citation type="submission" date="2020-02" db="EMBL/GenBank/DDBJ databases">
        <title>Sequencing the genomes of 1000 actinobacteria strains.</title>
        <authorList>
            <person name="Klenk H.-P."/>
        </authorList>
    </citation>
    <scope>NUCLEOTIDE SEQUENCE [LARGE SCALE GENOMIC DNA]</scope>
    <source>
        <strain evidence="9 10">DSM 19609</strain>
    </source>
</reference>
<keyword evidence="4" id="KW-1003">Cell membrane</keyword>
<evidence type="ECO:0000313" key="10">
    <source>
        <dbReference type="Proteomes" id="UP000749311"/>
    </source>
</evidence>
<feature type="transmembrane region" description="Helical" evidence="8">
    <location>
        <begin position="286"/>
        <end position="305"/>
    </location>
</feature>
<feature type="transmembrane region" description="Helical" evidence="8">
    <location>
        <begin position="67"/>
        <end position="87"/>
    </location>
</feature>
<proteinExistence type="inferred from homology"/>
<feature type="transmembrane region" description="Helical" evidence="8">
    <location>
        <begin position="164"/>
        <end position="180"/>
    </location>
</feature>
<dbReference type="PANTHER" id="PTHR36838">
    <property type="entry name" value="AUXIN EFFLUX CARRIER FAMILY PROTEIN"/>
    <property type="match status" value="1"/>
</dbReference>
<dbReference type="Pfam" id="PF03547">
    <property type="entry name" value="Mem_trans"/>
    <property type="match status" value="1"/>
</dbReference>
<evidence type="ECO:0008006" key="11">
    <source>
        <dbReference type="Google" id="ProtNLM"/>
    </source>
</evidence>
<dbReference type="InterPro" id="IPR004776">
    <property type="entry name" value="Mem_transp_PIN-like"/>
</dbReference>
<dbReference type="PANTHER" id="PTHR36838:SF1">
    <property type="entry name" value="SLR1864 PROTEIN"/>
    <property type="match status" value="1"/>
</dbReference>
<keyword evidence="10" id="KW-1185">Reference proteome</keyword>